<organism evidence="1 2">
    <name type="scientific">Methanosarcina acetivorans</name>
    <dbReference type="NCBI Taxonomy" id="2214"/>
    <lineage>
        <taxon>Archaea</taxon>
        <taxon>Methanobacteriati</taxon>
        <taxon>Methanobacteriota</taxon>
        <taxon>Stenosarchaea group</taxon>
        <taxon>Methanomicrobia</taxon>
        <taxon>Methanosarcinales</taxon>
        <taxon>Methanosarcinaceae</taxon>
        <taxon>Methanosarcina</taxon>
    </lineage>
</organism>
<dbReference type="Proteomes" id="UP000600774">
    <property type="component" value="Unassembled WGS sequence"/>
</dbReference>
<name>A0A832S9Z7_9EURY</name>
<sequence length="1299" mass="150326">MSSESKNEREDQMSFGGIVDGILANTLYDSAKRIIKKYRDTYTDVFDDSINEMTPKHPKLTKVHIDSFLYESPAENLMKNYIEHPENYINSSEKKLFSEKLIEEFIIYFEEGYFSREEAKEIITNFIDILDDNIQKNPDLRGKLILDYARDTNQELKKHIEESRIYLKSFLTLNEFFSRSLESTNLLNHKYHFVGRSNILSQLDSFLESDKKIALLPGRGGIGKSRILFEFGKSFESKHNEWELRYVSENPLTGDSIRELPEKKCIIVVDDAHRREDIITLLETAQQADVIIKSPIKIILAFRPHGRNYIKNSCNRCGFDTREIEEISEVGELERKEKEELGKSILGSKHHQYLEPLIKVAKDSTIVLVLGAQLIAEDNVQPALLEQDQEFQETVFRRFKEDIISGVISEDLDATFCRDLLSIISILSPIREENEFIERVAKYLQVKKSKLKGAIDTLKRSKVLHPVGSKLRITPDVLSDHILHNSCITSDGCSTGYSQEVFEAFGDVYLKNILENLSELDWRVTRQNRETDLLVETWENIDEQFKNSSNLDRAILLGNLDKVAYFQPQRTVSLIKYAISNPLNKSESDCTQLYEFTHEDVLGKIPPLLKNVSYNFEYLLQSCEILWGLAEKEMEIKHQSNDLNGALKVLVDLAKYEMYKPLGYNSQILSFVEKKIKNCKDPKYTCSLLDILDPILEKEILSNKLVGYEIKFIPWSIPYENTKEIRRKAIWLIENQLKSESTKVVLKALKIHSETLNPPTGYFGRKVSTEEIIRWLPEQMEILKIIEDFSKITIDPIVKIQIKSSLTWHARQTNQSEVADKASSIIKSLPEDFDTKLMRAIWYHYDRDYEDLEKNKEQIFQEIAREFLDRCNNEGKQVFNSLNETITKFQISEITICPANFLVALSTTDHKIACEVCNHIVSDTSKPLANYLEFLLSGIRGKDENTAIRLTEIAINSDDLILCRSVAEGYANRGWALRLKNEEIKIIKKLLSSLDIDTRRLAIESLGHFPDTQKNKALEIALSIEIGDNEKLADAYCSIFDEHRISPVDLNTEQLKLILKKVSQIKIFDENLCYLETFLTYCSTRIPEELVDFLLERIDLDKKVKYSSVDRFQPLPYKNFFDKGLNGISLSPHYKEILRKVRDQSLDPMDEDSSWLARLYYYISEDFSLDSLEVLSEWIDIGDEEKIRVVGTLVKEAPSDFVFSHSDFVSNLLTNAQEISDDCYKEVRSDLLESVESEGRSGFVGEPSYEDQKVRNRAQEFIEMYPIGSTTWNFYKWLSERAKRSIKDSLERDEETTED</sequence>
<reference evidence="1" key="1">
    <citation type="journal article" date="2020" name="bioRxiv">
        <title>A rank-normalized archaeal taxonomy based on genome phylogeny resolves widespread incomplete and uneven classifications.</title>
        <authorList>
            <person name="Rinke C."/>
            <person name="Chuvochina M."/>
            <person name="Mussig A.J."/>
            <person name="Chaumeil P.-A."/>
            <person name="Waite D.W."/>
            <person name="Whitman W.B."/>
            <person name="Parks D.H."/>
            <person name="Hugenholtz P."/>
        </authorList>
    </citation>
    <scope>NUCLEOTIDE SEQUENCE</scope>
    <source>
        <strain evidence="1">UBA8876</strain>
    </source>
</reference>
<evidence type="ECO:0000313" key="2">
    <source>
        <dbReference type="Proteomes" id="UP000600774"/>
    </source>
</evidence>
<comment type="caution">
    <text evidence="1">The sequence shown here is derived from an EMBL/GenBank/DDBJ whole genome shotgun (WGS) entry which is preliminary data.</text>
</comment>
<protein>
    <submittedName>
        <fullName evidence="1">ATP-binding protein</fullName>
    </submittedName>
</protein>
<dbReference type="GO" id="GO:0005524">
    <property type="term" value="F:ATP binding"/>
    <property type="evidence" value="ECO:0007669"/>
    <property type="project" value="UniProtKB-KW"/>
</dbReference>
<dbReference type="InterPro" id="IPR027417">
    <property type="entry name" value="P-loop_NTPase"/>
</dbReference>
<keyword evidence="1" id="KW-0547">Nucleotide-binding</keyword>
<dbReference type="SUPFAM" id="SSF52540">
    <property type="entry name" value="P-loop containing nucleoside triphosphate hydrolases"/>
    <property type="match status" value="1"/>
</dbReference>
<dbReference type="EMBL" id="DUJU01000185">
    <property type="protein sequence ID" value="HIH95546.1"/>
    <property type="molecule type" value="Genomic_DNA"/>
</dbReference>
<keyword evidence="1" id="KW-0067">ATP-binding</keyword>
<gene>
    <name evidence="1" type="ORF">HA338_16565</name>
</gene>
<dbReference type="RefSeq" id="WP_011020808.1">
    <property type="nucleotide sequence ID" value="NZ_DUJU01000185.1"/>
</dbReference>
<accession>A0A832S9Z7</accession>
<proteinExistence type="predicted"/>
<evidence type="ECO:0000313" key="1">
    <source>
        <dbReference type="EMBL" id="HIH95546.1"/>
    </source>
</evidence>